<keyword evidence="6 8" id="KW-0472">Membrane</keyword>
<evidence type="ECO:0000313" key="11">
    <source>
        <dbReference type="EMBL" id="KAJ4372993.1"/>
    </source>
</evidence>
<feature type="transmembrane region" description="Helical" evidence="8">
    <location>
        <begin position="565"/>
        <end position="591"/>
    </location>
</feature>
<evidence type="ECO:0000256" key="6">
    <source>
        <dbReference type="ARBA" id="ARBA00023136"/>
    </source>
</evidence>
<reference evidence="11" key="1">
    <citation type="submission" date="2022-10" db="EMBL/GenBank/DDBJ databases">
        <title>Tapping the CABI collections for fungal endophytes: first genome assemblies for Collariella, Neodidymelliopsis, Ascochyta clinopodiicola, Didymella pomorum, Didymosphaeria variabile, Neocosmospora piperis and Neocucurbitaria cava.</title>
        <authorList>
            <person name="Hill R."/>
        </authorList>
    </citation>
    <scope>NUCLEOTIDE SEQUENCE</scope>
    <source>
        <strain evidence="11">IMI 356814</strain>
    </source>
</reference>
<evidence type="ECO:0000256" key="4">
    <source>
        <dbReference type="ARBA" id="ARBA00022729"/>
    </source>
</evidence>
<keyword evidence="5 8" id="KW-1133">Transmembrane helix</keyword>
<dbReference type="InterPro" id="IPR032800">
    <property type="entry name" value="TRP_N"/>
</dbReference>
<dbReference type="PANTHER" id="PTHR31145:SF2">
    <property type="entry name" value="FLAVIN CARRIER PROTEIN 2"/>
    <property type="match status" value="1"/>
</dbReference>
<dbReference type="EMBL" id="JAPEUY010000005">
    <property type="protein sequence ID" value="KAJ4372993.1"/>
    <property type="molecule type" value="Genomic_DNA"/>
</dbReference>
<feature type="signal peptide" evidence="9">
    <location>
        <begin position="1"/>
        <end position="22"/>
    </location>
</feature>
<feature type="region of interest" description="Disordered" evidence="7">
    <location>
        <begin position="624"/>
        <end position="731"/>
    </location>
</feature>
<feature type="compositionally biased region" description="Polar residues" evidence="7">
    <location>
        <begin position="710"/>
        <end position="722"/>
    </location>
</feature>
<keyword evidence="12" id="KW-1185">Reference proteome</keyword>
<keyword evidence="3 8" id="KW-0812">Transmembrane</keyword>
<feature type="transmembrane region" description="Helical" evidence="8">
    <location>
        <begin position="333"/>
        <end position="357"/>
    </location>
</feature>
<evidence type="ECO:0000256" key="1">
    <source>
        <dbReference type="ARBA" id="ARBA00004141"/>
    </source>
</evidence>
<feature type="transmembrane region" description="Helical" evidence="8">
    <location>
        <begin position="411"/>
        <end position="431"/>
    </location>
</feature>
<dbReference type="GO" id="GO:0009272">
    <property type="term" value="P:fungal-type cell wall biogenesis"/>
    <property type="evidence" value="ECO:0007669"/>
    <property type="project" value="TreeGrafter"/>
</dbReference>
<feature type="chain" id="PRO_5040737910" evidence="9">
    <location>
        <begin position="23"/>
        <end position="731"/>
    </location>
</feature>
<evidence type="ECO:0000256" key="5">
    <source>
        <dbReference type="ARBA" id="ARBA00022989"/>
    </source>
</evidence>
<comment type="caution">
    <text evidence="11">The sequence shown here is derived from an EMBL/GenBank/DDBJ whole genome shotgun (WGS) entry which is preliminary data.</text>
</comment>
<evidence type="ECO:0000256" key="2">
    <source>
        <dbReference type="ARBA" id="ARBA00010642"/>
    </source>
</evidence>
<evidence type="ECO:0000256" key="3">
    <source>
        <dbReference type="ARBA" id="ARBA00022692"/>
    </source>
</evidence>
<feature type="transmembrane region" description="Helical" evidence="8">
    <location>
        <begin position="472"/>
        <end position="491"/>
    </location>
</feature>
<comment type="subcellular location">
    <subcellularLocation>
        <location evidence="1">Membrane</location>
        <topology evidence="1">Multi-pass membrane protein</topology>
    </subcellularLocation>
</comment>
<dbReference type="GO" id="GO:0016020">
    <property type="term" value="C:membrane"/>
    <property type="evidence" value="ECO:0007669"/>
    <property type="project" value="UniProtKB-SubCell"/>
</dbReference>
<dbReference type="SMART" id="SM01320">
    <property type="entry name" value="TRP_N"/>
    <property type="match status" value="1"/>
</dbReference>
<evidence type="ECO:0000313" key="12">
    <source>
        <dbReference type="Proteomes" id="UP001140560"/>
    </source>
</evidence>
<proteinExistence type="inferred from homology"/>
<dbReference type="PANTHER" id="PTHR31145">
    <property type="entry name" value="INTEGRAL MEMBRANE PROTEIN (AFU_ORTHOLOGUE AFUA_7G01610)"/>
    <property type="match status" value="1"/>
</dbReference>
<evidence type="ECO:0000256" key="8">
    <source>
        <dbReference type="SAM" id="Phobius"/>
    </source>
</evidence>
<dbReference type="AlphaFoldDB" id="A0A9W8YAV8"/>
<dbReference type="GO" id="GO:0055085">
    <property type="term" value="P:transmembrane transport"/>
    <property type="evidence" value="ECO:0007669"/>
    <property type="project" value="TreeGrafter"/>
</dbReference>
<comment type="similarity">
    <text evidence="2">Belongs to the transient receptor potential (TRP) ion channel family.</text>
</comment>
<accession>A0A9W8YAV8</accession>
<dbReference type="Proteomes" id="UP001140560">
    <property type="component" value="Unassembled WGS sequence"/>
</dbReference>
<protein>
    <submittedName>
        <fullName evidence="11">Flavin carrier protein 3</fullName>
    </submittedName>
</protein>
<name>A0A9W8YAV8_9PLEO</name>
<keyword evidence="4 9" id="KW-0732">Signal</keyword>
<sequence>MRPSLSKSLLWLAAAAAPLASAERFIESKSLNPCMSNSSFSATLFNVVFTPGNRSLGFNIEGISNIAGKVEAELELLVYGYSAMNDKIDPCDQKELDGMCPMNAGPLTIKSNFDISDDVIKSLPGIAYTIPDLDALVRIKIKDKSTNVQLACVEAELSNGQSVDQKAVAWTTAIIAGLGLVASAITSGLGHSNTAAHVAANAMSLFGYFQAQAFIGLCAVPLPPIVAAWTQNFQWTMGIIRVGFLQKMATWYQRATGGTPTTHLSQLSYVSVEVQKMKKMRRAIDFTAGAVGRLMARSNAAATEAQAGNERVVLHGIERVGFKARIETTNIFFTGYTFFVIFVIFTVIGVVAFKFICEGLTKAGKMKSDKFLDFRNGWQTVLKGILFRVVLIGFPQMMVLGFWELTERDSAGLVVLAILSMLTMIGIVAWASSKVVRIAQRSIAMHKNPAYILYSDPVALNKWGFLYVQFKAAAYWFIIPWLGYLLLKAMFVGLSQNSNRTQAIALLIIELALLVGVSWLRPWMDKKTNGFNIAIAAVNFLSAFFLFMFTEIFNQPALVTGVMGVIFFVINAAFSLVLLLMLLVSSGFALFTKNPDTRYQPMRDDRGSFIKSQTQLTTELDALGATARGEGKGTHPYTQSQSRIEDDDDFSSAEEQRQMAAKEGGFSEHYQPAPPRSQGGDGYTTSPSPPSFYDRRSPAPSYGRPESTRNDVQYRQGNNASPWQRGAGYEH</sequence>
<dbReference type="Pfam" id="PF14558">
    <property type="entry name" value="TRP_N"/>
    <property type="match status" value="1"/>
</dbReference>
<organism evidence="11 12">
    <name type="scientific">Neocucurbitaria cava</name>
    <dbReference type="NCBI Taxonomy" id="798079"/>
    <lineage>
        <taxon>Eukaryota</taxon>
        <taxon>Fungi</taxon>
        <taxon>Dikarya</taxon>
        <taxon>Ascomycota</taxon>
        <taxon>Pezizomycotina</taxon>
        <taxon>Dothideomycetes</taxon>
        <taxon>Pleosporomycetidae</taxon>
        <taxon>Pleosporales</taxon>
        <taxon>Pleosporineae</taxon>
        <taxon>Cucurbitariaceae</taxon>
        <taxon>Neocucurbitaria</taxon>
    </lineage>
</organism>
<evidence type="ECO:0000256" key="9">
    <source>
        <dbReference type="SAM" id="SignalP"/>
    </source>
</evidence>
<dbReference type="InterPro" id="IPR040241">
    <property type="entry name" value="TRP_Flc/Pkd2-like"/>
</dbReference>
<dbReference type="InterPro" id="IPR010308">
    <property type="entry name" value="TRP_C"/>
</dbReference>
<evidence type="ECO:0000256" key="7">
    <source>
        <dbReference type="SAM" id="MobiDB-lite"/>
    </source>
</evidence>
<feature type="transmembrane region" description="Helical" evidence="8">
    <location>
        <begin position="503"/>
        <end position="520"/>
    </location>
</feature>
<dbReference type="OrthoDB" id="5212126at2759"/>
<feature type="transmembrane region" description="Helical" evidence="8">
    <location>
        <begin position="385"/>
        <end position="405"/>
    </location>
</feature>
<evidence type="ECO:0000259" key="10">
    <source>
        <dbReference type="SMART" id="SM01320"/>
    </source>
</evidence>
<feature type="transmembrane region" description="Helical" evidence="8">
    <location>
        <begin position="532"/>
        <end position="553"/>
    </location>
</feature>
<gene>
    <name evidence="11" type="primary">FLC3</name>
    <name evidence="11" type="ORF">N0V83_003284</name>
</gene>
<dbReference type="Pfam" id="PF06011">
    <property type="entry name" value="TRP"/>
    <property type="match status" value="1"/>
</dbReference>
<feature type="domain" description="ML-like" evidence="10">
    <location>
        <begin position="24"/>
        <end position="164"/>
    </location>
</feature>